<dbReference type="EMBL" id="JACVVK020000073">
    <property type="protein sequence ID" value="KAK7495692.1"/>
    <property type="molecule type" value="Genomic_DNA"/>
</dbReference>
<sequence length="155" mass="17127">MWGGGGRRYSGRYLDTDFPSLLISSLKKGIIHLTASVLSSAGEALPQICLYDKKKTRQAEKYVLMIKTCFLRQQVCFRNLFPPERPAAKGSVTNTMEAAEEHSKEFTPGLPCLQPELRGLHVKPGRCQPIPAVSAGYRQCFGICNKESVGPKVAR</sequence>
<dbReference type="Proteomes" id="UP001519460">
    <property type="component" value="Unassembled WGS sequence"/>
</dbReference>
<name>A0ABD0L8A6_9CAEN</name>
<reference evidence="1 2" key="1">
    <citation type="journal article" date="2023" name="Sci. Data">
        <title>Genome assembly of the Korean intertidal mud-creeper Batillaria attramentaria.</title>
        <authorList>
            <person name="Patra A.K."/>
            <person name="Ho P.T."/>
            <person name="Jun S."/>
            <person name="Lee S.J."/>
            <person name="Kim Y."/>
            <person name="Won Y.J."/>
        </authorList>
    </citation>
    <scope>NUCLEOTIDE SEQUENCE [LARGE SCALE GENOMIC DNA]</scope>
    <source>
        <strain evidence="1">Wonlab-2016</strain>
    </source>
</reference>
<proteinExistence type="predicted"/>
<protein>
    <submittedName>
        <fullName evidence="1">Uncharacterized protein</fullName>
    </submittedName>
</protein>
<feature type="non-terminal residue" evidence="1">
    <location>
        <position position="155"/>
    </location>
</feature>
<dbReference type="AlphaFoldDB" id="A0ABD0L8A6"/>
<evidence type="ECO:0000313" key="1">
    <source>
        <dbReference type="EMBL" id="KAK7495692.1"/>
    </source>
</evidence>
<organism evidence="1 2">
    <name type="scientific">Batillaria attramentaria</name>
    <dbReference type="NCBI Taxonomy" id="370345"/>
    <lineage>
        <taxon>Eukaryota</taxon>
        <taxon>Metazoa</taxon>
        <taxon>Spiralia</taxon>
        <taxon>Lophotrochozoa</taxon>
        <taxon>Mollusca</taxon>
        <taxon>Gastropoda</taxon>
        <taxon>Caenogastropoda</taxon>
        <taxon>Sorbeoconcha</taxon>
        <taxon>Cerithioidea</taxon>
        <taxon>Batillariidae</taxon>
        <taxon>Batillaria</taxon>
    </lineage>
</organism>
<evidence type="ECO:0000313" key="2">
    <source>
        <dbReference type="Proteomes" id="UP001519460"/>
    </source>
</evidence>
<gene>
    <name evidence="1" type="ORF">BaRGS_00013139</name>
</gene>
<accession>A0ABD0L8A6</accession>
<keyword evidence="2" id="KW-1185">Reference proteome</keyword>
<comment type="caution">
    <text evidence="1">The sequence shown here is derived from an EMBL/GenBank/DDBJ whole genome shotgun (WGS) entry which is preliminary data.</text>
</comment>